<dbReference type="RefSeq" id="WP_344053918.1">
    <property type="nucleotide sequence ID" value="NZ_BAAAHG010000062.1"/>
</dbReference>
<dbReference type="Proteomes" id="UP001501005">
    <property type="component" value="Unassembled WGS sequence"/>
</dbReference>
<feature type="compositionally biased region" description="Low complexity" evidence="5">
    <location>
        <begin position="299"/>
        <end position="309"/>
    </location>
</feature>
<feature type="transmembrane region" description="Helical" evidence="6">
    <location>
        <begin position="97"/>
        <end position="114"/>
    </location>
</feature>
<evidence type="ECO:0000256" key="5">
    <source>
        <dbReference type="SAM" id="MobiDB-lite"/>
    </source>
</evidence>
<name>A0ABN1PJ40_9ACTN</name>
<evidence type="ECO:0000256" key="1">
    <source>
        <dbReference type="ARBA" id="ARBA00004141"/>
    </source>
</evidence>
<dbReference type="Gene3D" id="1.10.287.70">
    <property type="match status" value="1"/>
</dbReference>
<accession>A0ABN1PJ40</accession>
<dbReference type="InterPro" id="IPR027359">
    <property type="entry name" value="Volt_channel_dom_sf"/>
</dbReference>
<keyword evidence="3 6" id="KW-1133">Transmembrane helix</keyword>
<evidence type="ECO:0000256" key="2">
    <source>
        <dbReference type="ARBA" id="ARBA00022692"/>
    </source>
</evidence>
<organism evidence="8 9">
    <name type="scientific">Streptomyces thermoalcalitolerans</name>
    <dbReference type="NCBI Taxonomy" id="65605"/>
    <lineage>
        <taxon>Bacteria</taxon>
        <taxon>Bacillati</taxon>
        <taxon>Actinomycetota</taxon>
        <taxon>Actinomycetes</taxon>
        <taxon>Kitasatosporales</taxon>
        <taxon>Streptomycetaceae</taxon>
        <taxon>Streptomyces</taxon>
    </lineage>
</organism>
<dbReference type="PRINTS" id="PR00169">
    <property type="entry name" value="KCHANNEL"/>
</dbReference>
<feature type="compositionally biased region" description="Basic residues" evidence="5">
    <location>
        <begin position="315"/>
        <end position="337"/>
    </location>
</feature>
<proteinExistence type="predicted"/>
<dbReference type="EMBL" id="BAAAHG010000062">
    <property type="protein sequence ID" value="GAA0928886.1"/>
    <property type="molecule type" value="Genomic_DNA"/>
</dbReference>
<keyword evidence="9" id="KW-1185">Reference proteome</keyword>
<keyword evidence="4 6" id="KW-0472">Membrane</keyword>
<reference evidence="8 9" key="1">
    <citation type="journal article" date="2019" name="Int. J. Syst. Evol. Microbiol.">
        <title>The Global Catalogue of Microorganisms (GCM) 10K type strain sequencing project: providing services to taxonomists for standard genome sequencing and annotation.</title>
        <authorList>
            <consortium name="The Broad Institute Genomics Platform"/>
            <consortium name="The Broad Institute Genome Sequencing Center for Infectious Disease"/>
            <person name="Wu L."/>
            <person name="Ma J."/>
        </authorList>
    </citation>
    <scope>NUCLEOTIDE SEQUENCE [LARGE SCALE GENOMIC DNA]</scope>
    <source>
        <strain evidence="8 9">JCM 10673</strain>
    </source>
</reference>
<evidence type="ECO:0000259" key="7">
    <source>
        <dbReference type="Pfam" id="PF00520"/>
    </source>
</evidence>
<protein>
    <recommendedName>
        <fullName evidence="7">Ion transport domain-containing protein</fullName>
    </recommendedName>
</protein>
<feature type="transmembrane region" description="Helical" evidence="6">
    <location>
        <begin position="32"/>
        <end position="53"/>
    </location>
</feature>
<dbReference type="PANTHER" id="PTHR10037:SF62">
    <property type="entry name" value="SODIUM CHANNEL PROTEIN 60E"/>
    <property type="match status" value="1"/>
</dbReference>
<comment type="caution">
    <text evidence="8">The sequence shown here is derived from an EMBL/GenBank/DDBJ whole genome shotgun (WGS) entry which is preliminary data.</text>
</comment>
<evidence type="ECO:0000313" key="8">
    <source>
        <dbReference type="EMBL" id="GAA0928886.1"/>
    </source>
</evidence>
<evidence type="ECO:0000256" key="6">
    <source>
        <dbReference type="SAM" id="Phobius"/>
    </source>
</evidence>
<evidence type="ECO:0000313" key="9">
    <source>
        <dbReference type="Proteomes" id="UP001501005"/>
    </source>
</evidence>
<feature type="transmembrane region" description="Helical" evidence="6">
    <location>
        <begin position="65"/>
        <end position="85"/>
    </location>
</feature>
<keyword evidence="2 6" id="KW-0812">Transmembrane</keyword>
<dbReference type="Pfam" id="PF00520">
    <property type="entry name" value="Ion_trans"/>
    <property type="match status" value="1"/>
</dbReference>
<dbReference type="SUPFAM" id="SSF81324">
    <property type="entry name" value="Voltage-gated potassium channels"/>
    <property type="match status" value="1"/>
</dbReference>
<evidence type="ECO:0000256" key="4">
    <source>
        <dbReference type="ARBA" id="ARBA00023136"/>
    </source>
</evidence>
<dbReference type="Gene3D" id="1.20.120.350">
    <property type="entry name" value="Voltage-gated potassium channels. Chain C"/>
    <property type="match status" value="1"/>
</dbReference>
<dbReference type="InterPro" id="IPR043203">
    <property type="entry name" value="VGCC_Ca_Na"/>
</dbReference>
<feature type="transmembrane region" description="Helical" evidence="6">
    <location>
        <begin position="156"/>
        <end position="175"/>
    </location>
</feature>
<feature type="region of interest" description="Disordered" evidence="5">
    <location>
        <begin position="292"/>
        <end position="337"/>
    </location>
</feature>
<evidence type="ECO:0000256" key="3">
    <source>
        <dbReference type="ARBA" id="ARBA00022989"/>
    </source>
</evidence>
<dbReference type="InterPro" id="IPR005821">
    <property type="entry name" value="Ion_trans_dom"/>
</dbReference>
<sequence length="337" mass="37400">MPEQHDHIPDIAFRSFRGELARHCRAVTESRWFAFAVVAVIVLNAALLGLETYSGLAARWHRGLLLAEQACLAAFTVEILIRLAAHADRPRGFFRDPWNIFDLVVVLCAFLPVVRENTTVLRLLRLARVLRTARFLPQVRIVLVAVVRSLPGTLSFLMVGALLLYVYAMIGWVFFGRHDPEHYGSIGRAVLTLFLLMTLDGVGNAVHSGLEVSRWSLLYYASYVLLGSFVLVNVLIGVVITSLDEAREMEKDKPAEQAAPASAADDRQLLLERITALRGALDELERDLARTAPPPAKQAALAVPAVVGGPVSGTARRRRRPTGRRRSSGRRSSKRRR</sequence>
<dbReference type="PANTHER" id="PTHR10037">
    <property type="entry name" value="VOLTAGE-GATED CATION CHANNEL CALCIUM AND SODIUM"/>
    <property type="match status" value="1"/>
</dbReference>
<feature type="transmembrane region" description="Helical" evidence="6">
    <location>
        <begin position="187"/>
        <end position="206"/>
    </location>
</feature>
<feature type="transmembrane region" description="Helical" evidence="6">
    <location>
        <begin position="218"/>
        <end position="243"/>
    </location>
</feature>
<feature type="domain" description="Ion transport" evidence="7">
    <location>
        <begin position="30"/>
        <end position="249"/>
    </location>
</feature>
<comment type="subcellular location">
    <subcellularLocation>
        <location evidence="1">Membrane</location>
        <topology evidence="1">Multi-pass membrane protein</topology>
    </subcellularLocation>
</comment>
<gene>
    <name evidence="8" type="ORF">GCM10009549_51560</name>
</gene>